<dbReference type="AlphaFoldDB" id="A0A8X6N1J7"/>
<organism evidence="1 2">
    <name type="scientific">Nephila pilipes</name>
    <name type="common">Giant wood spider</name>
    <name type="synonym">Nephila maculata</name>
    <dbReference type="NCBI Taxonomy" id="299642"/>
    <lineage>
        <taxon>Eukaryota</taxon>
        <taxon>Metazoa</taxon>
        <taxon>Ecdysozoa</taxon>
        <taxon>Arthropoda</taxon>
        <taxon>Chelicerata</taxon>
        <taxon>Arachnida</taxon>
        <taxon>Araneae</taxon>
        <taxon>Araneomorphae</taxon>
        <taxon>Entelegynae</taxon>
        <taxon>Araneoidea</taxon>
        <taxon>Nephilidae</taxon>
        <taxon>Nephila</taxon>
    </lineage>
</organism>
<reference evidence="1" key="1">
    <citation type="submission" date="2020-08" db="EMBL/GenBank/DDBJ databases">
        <title>Multicomponent nature underlies the extraordinary mechanical properties of spider dragline silk.</title>
        <authorList>
            <person name="Kono N."/>
            <person name="Nakamura H."/>
            <person name="Mori M."/>
            <person name="Yoshida Y."/>
            <person name="Ohtoshi R."/>
            <person name="Malay A.D."/>
            <person name="Moran D.A.P."/>
            <person name="Tomita M."/>
            <person name="Numata K."/>
            <person name="Arakawa K."/>
        </authorList>
    </citation>
    <scope>NUCLEOTIDE SEQUENCE</scope>
</reference>
<proteinExistence type="predicted"/>
<accession>A0A8X6N1J7</accession>
<keyword evidence="2" id="KW-1185">Reference proteome</keyword>
<comment type="caution">
    <text evidence="1">The sequence shown here is derived from an EMBL/GenBank/DDBJ whole genome shotgun (WGS) entry which is preliminary data.</text>
</comment>
<gene>
    <name evidence="1" type="ORF">NPIL_473491</name>
</gene>
<protein>
    <submittedName>
        <fullName evidence="1">Uncharacterized protein</fullName>
    </submittedName>
</protein>
<dbReference type="Proteomes" id="UP000887013">
    <property type="component" value="Unassembled WGS sequence"/>
</dbReference>
<evidence type="ECO:0000313" key="1">
    <source>
        <dbReference type="EMBL" id="GFS89047.1"/>
    </source>
</evidence>
<evidence type="ECO:0000313" key="2">
    <source>
        <dbReference type="Proteomes" id="UP000887013"/>
    </source>
</evidence>
<name>A0A8X6N1J7_NEPPI</name>
<dbReference type="EMBL" id="BMAW01004455">
    <property type="protein sequence ID" value="GFS89047.1"/>
    <property type="molecule type" value="Genomic_DNA"/>
</dbReference>
<sequence length="108" mass="12016">MNRLQRAYIHYHSLELVDDPSLKTEGITGNSLGGKGKGRIPDGMLSRINPDKIQKVTANSARLARVPTRSVNQYKDSRDAIGRKRLRRSGSHCDGEVSLSGILYVLPW</sequence>